<organism evidence="1 2">
    <name type="scientific">Coniosporium uncinatum</name>
    <dbReference type="NCBI Taxonomy" id="93489"/>
    <lineage>
        <taxon>Eukaryota</taxon>
        <taxon>Fungi</taxon>
        <taxon>Dikarya</taxon>
        <taxon>Ascomycota</taxon>
        <taxon>Pezizomycotina</taxon>
        <taxon>Dothideomycetes</taxon>
        <taxon>Dothideomycetes incertae sedis</taxon>
        <taxon>Coniosporium</taxon>
    </lineage>
</organism>
<name>A0ACC3DUJ9_9PEZI</name>
<evidence type="ECO:0000313" key="2">
    <source>
        <dbReference type="Proteomes" id="UP001186974"/>
    </source>
</evidence>
<dbReference type="Proteomes" id="UP001186974">
    <property type="component" value="Unassembled WGS sequence"/>
</dbReference>
<feature type="non-terminal residue" evidence="1">
    <location>
        <position position="191"/>
    </location>
</feature>
<protein>
    <submittedName>
        <fullName evidence="1">Uncharacterized protein</fullName>
    </submittedName>
</protein>
<gene>
    <name evidence="1" type="ORF">LTS18_002304</name>
</gene>
<reference evidence="1" key="1">
    <citation type="submission" date="2024-09" db="EMBL/GenBank/DDBJ databases">
        <title>Black Yeasts Isolated from many extreme environments.</title>
        <authorList>
            <person name="Coleine C."/>
            <person name="Stajich J.E."/>
            <person name="Selbmann L."/>
        </authorList>
    </citation>
    <scope>NUCLEOTIDE SEQUENCE</scope>
    <source>
        <strain evidence="1">CCFEE 5737</strain>
    </source>
</reference>
<keyword evidence="2" id="KW-1185">Reference proteome</keyword>
<evidence type="ECO:0000313" key="1">
    <source>
        <dbReference type="EMBL" id="KAK3080342.1"/>
    </source>
</evidence>
<dbReference type="EMBL" id="JAWDJW010000616">
    <property type="protein sequence ID" value="KAK3080342.1"/>
    <property type="molecule type" value="Genomic_DNA"/>
</dbReference>
<proteinExistence type="predicted"/>
<sequence length="191" mass="20908">MQSHDISSEVQKPRRTSVFRELSQEDQTSQATGLSNCHDTKHTFTSGADISGKLDSSNTPFTDVVEDDGRDIEEEDGDTFTPPETEAQILSRSTPSTLYRLGMLTLLLVLAVPLFHHHIVLGEKGHAMFGAMGGVINRGSESSEVKEVGTVARRQDSTDYCKRWSQQAAVVNGTLYIYGGRRTTSAGQTDN</sequence>
<comment type="caution">
    <text evidence="1">The sequence shown here is derived from an EMBL/GenBank/DDBJ whole genome shotgun (WGS) entry which is preliminary data.</text>
</comment>
<accession>A0ACC3DUJ9</accession>